<dbReference type="GO" id="GO:0006355">
    <property type="term" value="P:regulation of DNA-templated transcription"/>
    <property type="evidence" value="ECO:0007669"/>
    <property type="project" value="InterPro"/>
</dbReference>
<comment type="caution">
    <text evidence="3">The sequence shown here is derived from an EMBL/GenBank/DDBJ whole genome shotgun (WGS) entry which is preliminary data.</text>
</comment>
<dbReference type="Gene3D" id="3.30.420.40">
    <property type="match status" value="3"/>
</dbReference>
<sequence>MPPLRAPWSTVPQIIGSDVSSLRHVNRDGALQHLRRTPDSVFTASDIADGLGLSRPTAARLLTELSESGWATLELAHSGSAGRPTRTFTINRRRRLVAALDLGANNLLAAVADLSGTVLRRHYAPHGHPGSAELMAQQAAAALLRLVEEETGPHGGLSSVVVSLPATVDRDGRILPWSDSPAWATAALPSLLGELLQELPGLRLRFEGVPLAAAEAELQHGELQAGEDAVFVLAGDITGVAPLIEGRPYRGATGAAGAIGGLDSVDWRAATAAVLEETGAQTLDELVASGLAGDSDAAAALSRYAEHLAPGVEVLVRAFDPARLVLGGCLAPAQELVLGPLGAALGRTLGTTPTMVCASVDHVDAPMLGGLSAALDHVEWGTP</sequence>
<dbReference type="PANTHER" id="PTHR18964">
    <property type="entry name" value="ROK (REPRESSOR, ORF, KINASE) FAMILY"/>
    <property type="match status" value="1"/>
</dbReference>
<gene>
    <name evidence="3" type="ORF">DWB68_06795</name>
</gene>
<accession>A0A399JED4</accession>
<feature type="domain" description="HTH iclR-type" evidence="2">
    <location>
        <begin position="31"/>
        <end position="72"/>
    </location>
</feature>
<dbReference type="InterPro" id="IPR000600">
    <property type="entry name" value="ROK"/>
</dbReference>
<dbReference type="InterPro" id="IPR036388">
    <property type="entry name" value="WH-like_DNA-bd_sf"/>
</dbReference>
<dbReference type="Pfam" id="PF09339">
    <property type="entry name" value="HTH_IclR"/>
    <property type="match status" value="1"/>
</dbReference>
<dbReference type="PANTHER" id="PTHR18964:SF149">
    <property type="entry name" value="BIFUNCTIONAL UDP-N-ACETYLGLUCOSAMINE 2-EPIMERASE_N-ACETYLMANNOSAMINE KINASE"/>
    <property type="match status" value="1"/>
</dbReference>
<evidence type="ECO:0000259" key="2">
    <source>
        <dbReference type="Pfam" id="PF09339"/>
    </source>
</evidence>
<comment type="similarity">
    <text evidence="1">Belongs to the ROK (NagC/XylR) family.</text>
</comment>
<evidence type="ECO:0000313" key="3">
    <source>
        <dbReference type="EMBL" id="RII42452.1"/>
    </source>
</evidence>
<dbReference type="InterPro" id="IPR005471">
    <property type="entry name" value="Tscrpt_reg_IclR_N"/>
</dbReference>
<dbReference type="SUPFAM" id="SSF46785">
    <property type="entry name" value="Winged helix' DNA-binding domain"/>
    <property type="match status" value="1"/>
</dbReference>
<dbReference type="EMBL" id="QQXK01000011">
    <property type="protein sequence ID" value="RII42452.1"/>
    <property type="molecule type" value="Genomic_DNA"/>
</dbReference>
<protein>
    <submittedName>
        <fullName evidence="3">ROK family protein</fullName>
    </submittedName>
</protein>
<dbReference type="Proteomes" id="UP000265419">
    <property type="component" value="Unassembled WGS sequence"/>
</dbReference>
<evidence type="ECO:0000313" key="4">
    <source>
        <dbReference type="Proteomes" id="UP000265419"/>
    </source>
</evidence>
<organism evidence="3 4">
    <name type="scientific">Galactobacter valiniphilus</name>
    <dbReference type="NCBI Taxonomy" id="2676122"/>
    <lineage>
        <taxon>Bacteria</taxon>
        <taxon>Bacillati</taxon>
        <taxon>Actinomycetota</taxon>
        <taxon>Actinomycetes</taxon>
        <taxon>Micrococcales</taxon>
        <taxon>Micrococcaceae</taxon>
        <taxon>Galactobacter</taxon>
    </lineage>
</organism>
<reference evidence="3 4" key="1">
    <citation type="submission" date="2018-07" db="EMBL/GenBank/DDBJ databases">
        <title>Arthrobacter sp. nov., isolated from raw cow's milk with high bacterial count.</title>
        <authorList>
            <person name="Hahne J."/>
            <person name="Isele D."/>
            <person name="Lipski A."/>
        </authorList>
    </citation>
    <scope>NUCLEOTIDE SEQUENCE [LARGE SCALE GENOMIC DNA]</scope>
    <source>
        <strain evidence="3 4">JZ R-35</strain>
    </source>
</reference>
<evidence type="ECO:0000256" key="1">
    <source>
        <dbReference type="ARBA" id="ARBA00006479"/>
    </source>
</evidence>
<name>A0A399JED4_9MICC</name>
<dbReference type="InterPro" id="IPR043129">
    <property type="entry name" value="ATPase_NBD"/>
</dbReference>
<dbReference type="InterPro" id="IPR036390">
    <property type="entry name" value="WH_DNA-bd_sf"/>
</dbReference>
<dbReference type="AlphaFoldDB" id="A0A399JED4"/>
<dbReference type="GO" id="GO:0003677">
    <property type="term" value="F:DNA binding"/>
    <property type="evidence" value="ECO:0007669"/>
    <property type="project" value="InterPro"/>
</dbReference>
<dbReference type="Pfam" id="PF00480">
    <property type="entry name" value="ROK"/>
    <property type="match status" value="1"/>
</dbReference>
<dbReference type="Gene3D" id="1.10.10.10">
    <property type="entry name" value="Winged helix-like DNA-binding domain superfamily/Winged helix DNA-binding domain"/>
    <property type="match status" value="1"/>
</dbReference>
<keyword evidence="4" id="KW-1185">Reference proteome</keyword>
<proteinExistence type="inferred from homology"/>
<dbReference type="SUPFAM" id="SSF53067">
    <property type="entry name" value="Actin-like ATPase domain"/>
    <property type="match status" value="1"/>
</dbReference>